<gene>
    <name evidence="9" type="ORF">SANBI_002660</name>
</gene>
<keyword evidence="7" id="KW-0472">Membrane</keyword>
<dbReference type="SUPFAM" id="SSF49401">
    <property type="entry name" value="Bacterial adhesins"/>
    <property type="match status" value="2"/>
</dbReference>
<dbReference type="Proteomes" id="UP001304340">
    <property type="component" value="Chromosome"/>
</dbReference>
<dbReference type="Gene3D" id="2.60.40.740">
    <property type="match status" value="1"/>
</dbReference>
<protein>
    <submittedName>
        <fullName evidence="9">Ig-like domain-containing protein</fullName>
    </submittedName>
</protein>
<feature type="compositionally biased region" description="Low complexity" evidence="6">
    <location>
        <begin position="417"/>
        <end position="445"/>
    </location>
</feature>
<keyword evidence="2" id="KW-0134">Cell wall</keyword>
<feature type="region of interest" description="Disordered" evidence="6">
    <location>
        <begin position="336"/>
        <end position="445"/>
    </location>
</feature>
<name>A0AAF0Z1G0_9MICO</name>
<dbReference type="InterPro" id="IPR041171">
    <property type="entry name" value="SDR_Ig"/>
</dbReference>
<evidence type="ECO:0000313" key="10">
    <source>
        <dbReference type="Proteomes" id="UP001304340"/>
    </source>
</evidence>
<dbReference type="GO" id="GO:0007155">
    <property type="term" value="P:cell adhesion"/>
    <property type="evidence" value="ECO:0007669"/>
    <property type="project" value="InterPro"/>
</dbReference>
<accession>A0AAF0Z1G0</accession>
<evidence type="ECO:0000256" key="6">
    <source>
        <dbReference type="SAM" id="MobiDB-lite"/>
    </source>
</evidence>
<dbReference type="Pfam" id="PF17961">
    <property type="entry name" value="Big_8"/>
    <property type="match status" value="1"/>
</dbReference>
<dbReference type="Gene3D" id="2.60.40.1280">
    <property type="match status" value="1"/>
</dbReference>
<evidence type="ECO:0000256" key="1">
    <source>
        <dbReference type="ARBA" id="ARBA00004168"/>
    </source>
</evidence>
<feature type="region of interest" description="Disordered" evidence="6">
    <location>
        <begin position="1"/>
        <end position="23"/>
    </location>
</feature>
<evidence type="ECO:0000313" key="9">
    <source>
        <dbReference type="EMBL" id="WPF81370.1"/>
    </source>
</evidence>
<dbReference type="KEGG" id="sbil:SANBI_002660"/>
<keyword evidence="7" id="KW-0812">Transmembrane</keyword>
<evidence type="ECO:0000259" key="8">
    <source>
        <dbReference type="Pfam" id="PF17961"/>
    </source>
</evidence>
<keyword evidence="3" id="KW-0964">Secreted</keyword>
<dbReference type="EMBL" id="CP138359">
    <property type="protein sequence ID" value="WPF81370.1"/>
    <property type="molecule type" value="Genomic_DNA"/>
</dbReference>
<feature type="compositionally biased region" description="Low complexity" evidence="6">
    <location>
        <begin position="389"/>
        <end position="409"/>
    </location>
</feature>
<feature type="domain" description="SDR-like Ig" evidence="8">
    <location>
        <begin position="88"/>
        <end position="174"/>
    </location>
</feature>
<sequence>MHPPISSPEARTGTPAAAPARTGSAAPALWAVHRLRGTRRVVGAHAVRRASVTALIAGLLLAPTASLASAAELPPAVTAATLSTTTFGPWDGVRLDVEWAVPDSAQPGDTFTVDLPPELVPVSTVPFDLLGPDGAVVARAVWEGSTAVVTLTDYVDGRTGVGGTGFFEVQWNTELLGTDPVTTVVTIAGQSVTVTMTGPGTGPPSPTAAKWAYWNRPDQGTTEPGEALTWEVRLPASDAGSQGPVTVTDDLGPGQAMVCGTVQVRAVSSAPESPVTWFGEDSPERIVDLDCGPSGLTLVLDEIRADEFVTLSYAVDLTDPSLGEYTNVAEISTTTDSTVVGAEKQRAAAGGDGSGVTEETPGPEPTDPEPTDPEPTGPAPTDPEPTTPSAPETEPAEPVAPATPAVPRAPGTPVPTSPGVVAPATAQPTATAAGTGSSRLASTGSSAAALAPAAAALLGAGVASVWSVRRRRGHVRHER</sequence>
<evidence type="ECO:0000256" key="5">
    <source>
        <dbReference type="ARBA" id="ARBA00023088"/>
    </source>
</evidence>
<reference evidence="10" key="1">
    <citation type="submission" date="2023-11" db="EMBL/GenBank/DDBJ databases">
        <authorList>
            <person name="Helweg L.P."/>
            <person name="Kiel A."/>
            <person name="Hitz F."/>
            <person name="Ruckert-Reed C."/>
            <person name="Busche T."/>
            <person name="Kaltschmidt B."/>
            <person name="Kaltschmidt C."/>
        </authorList>
    </citation>
    <scope>NUCLEOTIDE SEQUENCE [LARGE SCALE GENOMIC DNA]</scope>
    <source>
        <strain evidence="10">4.1</strain>
    </source>
</reference>
<evidence type="ECO:0000256" key="3">
    <source>
        <dbReference type="ARBA" id="ARBA00022525"/>
    </source>
</evidence>
<keyword evidence="4" id="KW-0732">Signal</keyword>
<evidence type="ECO:0000256" key="4">
    <source>
        <dbReference type="ARBA" id="ARBA00022729"/>
    </source>
</evidence>
<keyword evidence="5" id="KW-0572">Peptidoglycan-anchor</keyword>
<dbReference type="AlphaFoldDB" id="A0AAF0Z1G0"/>
<feature type="compositionally biased region" description="Pro residues" evidence="6">
    <location>
        <begin position="373"/>
        <end position="388"/>
    </location>
</feature>
<feature type="transmembrane region" description="Helical" evidence="7">
    <location>
        <begin position="447"/>
        <end position="468"/>
    </location>
</feature>
<dbReference type="RefSeq" id="WP_319155784.1">
    <property type="nucleotide sequence ID" value="NZ_CP138359.1"/>
</dbReference>
<keyword evidence="7" id="KW-1133">Transmembrane helix</keyword>
<dbReference type="InterPro" id="IPR011252">
    <property type="entry name" value="Fibrogen-bd_dom1"/>
</dbReference>
<comment type="subcellular location">
    <subcellularLocation>
        <location evidence="1">Secreted</location>
        <location evidence="1">Cell wall</location>
        <topology evidence="1">Peptidoglycan-anchor</topology>
    </subcellularLocation>
</comment>
<proteinExistence type="predicted"/>
<evidence type="ECO:0000256" key="2">
    <source>
        <dbReference type="ARBA" id="ARBA00022512"/>
    </source>
</evidence>
<keyword evidence="10" id="KW-1185">Reference proteome</keyword>
<feature type="compositionally biased region" description="Low complexity" evidence="6">
    <location>
        <begin position="10"/>
        <end position="23"/>
    </location>
</feature>
<dbReference type="InterPro" id="IPR008966">
    <property type="entry name" value="Adhesion_dom_sf"/>
</dbReference>
<evidence type="ECO:0000256" key="7">
    <source>
        <dbReference type="SAM" id="Phobius"/>
    </source>
</evidence>
<organism evidence="9 10">
    <name type="scientific">Sanguibacter biliveldensis</name>
    <dbReference type="NCBI Taxonomy" id="3030830"/>
    <lineage>
        <taxon>Bacteria</taxon>
        <taxon>Bacillati</taxon>
        <taxon>Actinomycetota</taxon>
        <taxon>Actinomycetes</taxon>
        <taxon>Micrococcales</taxon>
        <taxon>Sanguibacteraceae</taxon>
        <taxon>Sanguibacter</taxon>
    </lineage>
</organism>